<sequence>LFSETGQTKGAFIWGSGRPRLRLDILKRSAAHGGAALPDFELYFLATQLAHIKPWISTNPRCPSTIILAATTLMYVSIIVLRRLEPVFLLFHMILQMILRSPPSSASRPDHPLIHLGQKMWFCSQHICTFQAKYPDTPIWENLSVREFIHIEATRPWTSKGIQLIKDIFIDNTLKPFETLKQELGVPEMSWLMYRQ</sequence>
<accession>A0A974D6L7</accession>
<dbReference type="Proteomes" id="UP000694892">
    <property type="component" value="Chromosome 4L"/>
</dbReference>
<proteinExistence type="predicted"/>
<gene>
    <name evidence="1" type="ORF">XELAEV_18023316mg</name>
</gene>
<evidence type="ECO:0000313" key="2">
    <source>
        <dbReference type="Proteomes" id="UP000694892"/>
    </source>
</evidence>
<reference evidence="2" key="1">
    <citation type="journal article" date="2016" name="Nature">
        <title>Genome evolution in the allotetraploid frog Xenopus laevis.</title>
        <authorList>
            <person name="Session A.M."/>
            <person name="Uno Y."/>
            <person name="Kwon T."/>
            <person name="Chapman J.A."/>
            <person name="Toyoda A."/>
            <person name="Takahashi S."/>
            <person name="Fukui A."/>
            <person name="Hikosaka A."/>
            <person name="Suzuki A."/>
            <person name="Kondo M."/>
            <person name="van Heeringen S.J."/>
            <person name="Quigley I."/>
            <person name="Heinz S."/>
            <person name="Ogino H."/>
            <person name="Ochi H."/>
            <person name="Hellsten U."/>
            <person name="Lyons J.B."/>
            <person name="Simakov O."/>
            <person name="Putnam N."/>
            <person name="Stites J."/>
            <person name="Kuroki Y."/>
            <person name="Tanaka T."/>
            <person name="Michiue T."/>
            <person name="Watanabe M."/>
            <person name="Bogdanovic O."/>
            <person name="Lister R."/>
            <person name="Georgiou G."/>
            <person name="Paranjpe S.S."/>
            <person name="van Kruijsbergen I."/>
            <person name="Shu S."/>
            <person name="Carlson J."/>
            <person name="Kinoshita T."/>
            <person name="Ohta Y."/>
            <person name="Mawaribuchi S."/>
            <person name="Jenkins J."/>
            <person name="Grimwood J."/>
            <person name="Schmutz J."/>
            <person name="Mitros T."/>
            <person name="Mozaffari S.V."/>
            <person name="Suzuki Y."/>
            <person name="Haramoto Y."/>
            <person name="Yamamoto T.S."/>
            <person name="Takagi C."/>
            <person name="Heald R."/>
            <person name="Miller K."/>
            <person name="Haudenschild C."/>
            <person name="Kitzman J."/>
            <person name="Nakayama T."/>
            <person name="Izutsu Y."/>
            <person name="Robert J."/>
            <person name="Fortriede J."/>
            <person name="Burns K."/>
            <person name="Lotay V."/>
            <person name="Karimi K."/>
            <person name="Yasuoka Y."/>
            <person name="Dichmann D.S."/>
            <person name="Flajnik M.F."/>
            <person name="Houston D.W."/>
            <person name="Shendure J."/>
            <person name="DuPasquier L."/>
            <person name="Vize P.D."/>
            <person name="Zorn A.M."/>
            <person name="Ito M."/>
            <person name="Marcotte E.M."/>
            <person name="Wallingford J.B."/>
            <person name="Ito Y."/>
            <person name="Asashima M."/>
            <person name="Ueno N."/>
            <person name="Matsuda Y."/>
            <person name="Veenstra G.J."/>
            <person name="Fujiyama A."/>
            <person name="Harland R.M."/>
            <person name="Taira M."/>
            <person name="Rokhsar D.S."/>
        </authorList>
    </citation>
    <scope>NUCLEOTIDE SEQUENCE [LARGE SCALE GENOMIC DNA]</scope>
    <source>
        <strain evidence="2">J</strain>
    </source>
</reference>
<feature type="non-terminal residue" evidence="1">
    <location>
        <position position="1"/>
    </location>
</feature>
<feature type="non-terminal residue" evidence="1">
    <location>
        <position position="196"/>
    </location>
</feature>
<evidence type="ECO:0000313" key="1">
    <source>
        <dbReference type="EMBL" id="OCT85152.1"/>
    </source>
</evidence>
<dbReference type="EMBL" id="CM004472">
    <property type="protein sequence ID" value="OCT85152.1"/>
    <property type="molecule type" value="Genomic_DNA"/>
</dbReference>
<dbReference type="AlphaFoldDB" id="A0A974D6L7"/>
<protein>
    <submittedName>
        <fullName evidence="1">Uncharacterized protein</fullName>
    </submittedName>
</protein>
<organism evidence="1 2">
    <name type="scientific">Xenopus laevis</name>
    <name type="common">African clawed frog</name>
    <dbReference type="NCBI Taxonomy" id="8355"/>
    <lineage>
        <taxon>Eukaryota</taxon>
        <taxon>Metazoa</taxon>
        <taxon>Chordata</taxon>
        <taxon>Craniata</taxon>
        <taxon>Vertebrata</taxon>
        <taxon>Euteleostomi</taxon>
        <taxon>Amphibia</taxon>
        <taxon>Batrachia</taxon>
        <taxon>Anura</taxon>
        <taxon>Pipoidea</taxon>
        <taxon>Pipidae</taxon>
        <taxon>Xenopodinae</taxon>
        <taxon>Xenopus</taxon>
        <taxon>Xenopus</taxon>
    </lineage>
</organism>
<name>A0A974D6L7_XENLA</name>